<keyword evidence="2" id="KW-0472">Membrane</keyword>
<keyword evidence="2" id="KW-0812">Transmembrane</keyword>
<protein>
    <submittedName>
        <fullName evidence="3">Uncharacterized protein</fullName>
    </submittedName>
</protein>
<organism evidence="3 4">
    <name type="scientific">Panicum virgatum</name>
    <name type="common">Blackwell switchgrass</name>
    <dbReference type="NCBI Taxonomy" id="38727"/>
    <lineage>
        <taxon>Eukaryota</taxon>
        <taxon>Viridiplantae</taxon>
        <taxon>Streptophyta</taxon>
        <taxon>Embryophyta</taxon>
        <taxon>Tracheophyta</taxon>
        <taxon>Spermatophyta</taxon>
        <taxon>Magnoliopsida</taxon>
        <taxon>Liliopsida</taxon>
        <taxon>Poales</taxon>
        <taxon>Poaceae</taxon>
        <taxon>PACMAD clade</taxon>
        <taxon>Panicoideae</taxon>
        <taxon>Panicodae</taxon>
        <taxon>Paniceae</taxon>
        <taxon>Panicinae</taxon>
        <taxon>Panicum</taxon>
        <taxon>Panicum sect. Hiantes</taxon>
    </lineage>
</organism>
<dbReference type="AlphaFoldDB" id="A0A8T0SDI9"/>
<feature type="compositionally biased region" description="Polar residues" evidence="1">
    <location>
        <begin position="19"/>
        <end position="33"/>
    </location>
</feature>
<accession>A0A8T0SDI9</accession>
<comment type="caution">
    <text evidence="3">The sequence shown here is derived from an EMBL/GenBank/DDBJ whole genome shotgun (WGS) entry which is preliminary data.</text>
</comment>
<keyword evidence="2" id="KW-1133">Transmembrane helix</keyword>
<proteinExistence type="predicted"/>
<evidence type="ECO:0000313" key="4">
    <source>
        <dbReference type="Proteomes" id="UP000823388"/>
    </source>
</evidence>
<feature type="transmembrane region" description="Helical" evidence="2">
    <location>
        <begin position="105"/>
        <end position="126"/>
    </location>
</feature>
<evidence type="ECO:0000313" key="3">
    <source>
        <dbReference type="EMBL" id="KAG2594953.1"/>
    </source>
</evidence>
<keyword evidence="4" id="KW-1185">Reference proteome</keyword>
<dbReference type="EMBL" id="CM029045">
    <property type="protein sequence ID" value="KAG2594953.1"/>
    <property type="molecule type" value="Genomic_DNA"/>
</dbReference>
<evidence type="ECO:0000256" key="2">
    <source>
        <dbReference type="SAM" id="Phobius"/>
    </source>
</evidence>
<feature type="region of interest" description="Disordered" evidence="1">
    <location>
        <begin position="1"/>
        <end position="33"/>
    </location>
</feature>
<sequence>MNLVMDMEGIGSESPPVSIENQRNTSKRGTATQEGIDQKSFRIGFSPFSVVFLTKEPSDELFVRLARQRHPVRVLRPGSSSPEATGLTVGIRFRLLPGTSPSRSIAIIGSLLSLLSLLFFYVSLGVPCSSRLDFLRFPLDPIQSGRRHGDFDLLRRVTVRPRCPRPVTGSQSAAATQTAG</sequence>
<reference evidence="3" key="1">
    <citation type="submission" date="2020-05" db="EMBL/GenBank/DDBJ databases">
        <title>WGS assembly of Panicum virgatum.</title>
        <authorList>
            <person name="Lovell J.T."/>
            <person name="Jenkins J."/>
            <person name="Shu S."/>
            <person name="Juenger T.E."/>
            <person name="Schmutz J."/>
        </authorList>
    </citation>
    <scope>NUCLEOTIDE SEQUENCE</scope>
    <source>
        <strain evidence="3">AP13</strain>
    </source>
</reference>
<dbReference type="Proteomes" id="UP000823388">
    <property type="component" value="Chromosome 5K"/>
</dbReference>
<evidence type="ECO:0000256" key="1">
    <source>
        <dbReference type="SAM" id="MobiDB-lite"/>
    </source>
</evidence>
<name>A0A8T0SDI9_PANVG</name>
<gene>
    <name evidence="3" type="ORF">PVAP13_5KG040950</name>
</gene>